<dbReference type="InterPro" id="IPR011777">
    <property type="entry name" value="Geranylgeranyl_Rdtase_fam"/>
</dbReference>
<accession>A0B730</accession>
<dbReference type="STRING" id="349307.Mthe_0714"/>
<dbReference type="Gene3D" id="3.30.9.10">
    <property type="entry name" value="D-Amino Acid Oxidase, subunit A, domain 2"/>
    <property type="match status" value="1"/>
</dbReference>
<dbReference type="OrthoDB" id="46008at2157"/>
<dbReference type="EMBL" id="CP000477">
    <property type="protein sequence ID" value="ABK14504.1"/>
    <property type="molecule type" value="Genomic_DNA"/>
</dbReference>
<keyword evidence="2" id="KW-1185">Reference proteome</keyword>
<reference evidence="1 2" key="1">
    <citation type="submission" date="2006-10" db="EMBL/GenBank/DDBJ databases">
        <title>Complete sequence of Methanosaeta thermophila PT.</title>
        <authorList>
            <consortium name="US DOE Joint Genome Institute"/>
            <person name="Copeland A."/>
            <person name="Lucas S."/>
            <person name="Lapidus A."/>
            <person name="Barry K."/>
            <person name="Detter J.C."/>
            <person name="Glavina del Rio T."/>
            <person name="Hammon N."/>
            <person name="Israni S."/>
            <person name="Pitluck S."/>
            <person name="Chain P."/>
            <person name="Malfatti S."/>
            <person name="Shin M."/>
            <person name="Vergez L."/>
            <person name="Schmutz J."/>
            <person name="Larimer F."/>
            <person name="Land M."/>
            <person name="Hauser L."/>
            <person name="Kyrpides N."/>
            <person name="Kim E."/>
            <person name="Smith K.S."/>
            <person name="Ingram-Smith C."/>
            <person name="Richardson P."/>
        </authorList>
    </citation>
    <scope>NUCLEOTIDE SEQUENCE [LARGE SCALE GENOMIC DNA]</scope>
    <source>
        <strain evidence="2">DSM 6194 / JCM 14653 / NBRC 101360 / PT</strain>
    </source>
</reference>
<dbReference type="AlphaFoldDB" id="A0B730"/>
<dbReference type="InterPro" id="IPR036188">
    <property type="entry name" value="FAD/NAD-bd_sf"/>
</dbReference>
<dbReference type="SUPFAM" id="SSF51905">
    <property type="entry name" value="FAD/NAD(P)-binding domain"/>
    <property type="match status" value="1"/>
</dbReference>
<dbReference type="InterPro" id="IPR050407">
    <property type="entry name" value="Geranylgeranyl_reductase"/>
</dbReference>
<evidence type="ECO:0000313" key="2">
    <source>
        <dbReference type="Proteomes" id="UP000000674"/>
    </source>
</evidence>
<organism evidence="1 2">
    <name type="scientific">Methanothrix thermoacetophila (strain DSM 6194 / JCM 14653 / NBRC 101360 / PT)</name>
    <name type="common">Methanosaeta thermophila</name>
    <dbReference type="NCBI Taxonomy" id="349307"/>
    <lineage>
        <taxon>Archaea</taxon>
        <taxon>Methanobacteriati</taxon>
        <taxon>Methanobacteriota</taxon>
        <taxon>Stenosarchaea group</taxon>
        <taxon>Methanomicrobia</taxon>
        <taxon>Methanotrichales</taxon>
        <taxon>Methanotrichaceae</taxon>
        <taxon>Methanothrix</taxon>
    </lineage>
</organism>
<evidence type="ECO:0000313" key="1">
    <source>
        <dbReference type="EMBL" id="ABK14504.1"/>
    </source>
</evidence>
<dbReference type="RefSeq" id="WP_011695900.1">
    <property type="nucleotide sequence ID" value="NC_008553.1"/>
</dbReference>
<dbReference type="GeneID" id="4463487"/>
<sequence>MDIYDVAVIGAGPAGLMAAKHASMCGARTIVLEEHMAIGYPVQCAGLLGISALEASEIQTEGFLINPFKGAVFVSPNGSRLSFKSPNVRAWAVDRRLFDRSMALAAVHHGVEITLNAHVRSLRRLGDLMILHHGDKEIAARAVISAEGVRASIARRSGIPPPKRLLSGAQVEVPFDVDDIESVEVHLGKDIAPGLFAWVIPISRSSARIGLCATERACHYLKKFLSSDRIRNRILGSPVALVVGGLPLGPPDRTVADGLLVVGDAAAHVKPTSGGGVYPGIVCGRIAGRIAAEHVLTGGQLERYEREWRSAIGREISLGMRVNDILRRMSDKEIDMVIRTIASRPDAIRAIEEHGDIDRPSRVLLRVLPMISRDLSFVSTILRVMF</sequence>
<dbReference type="NCBIfam" id="TIGR02032">
    <property type="entry name" value="GG-red-SF"/>
    <property type="match status" value="1"/>
</dbReference>
<dbReference type="PANTHER" id="PTHR42685:SF18">
    <property type="entry name" value="DIGERANYLGERANYLGLYCEROPHOSPHOLIPID REDUCTASE"/>
    <property type="match status" value="1"/>
</dbReference>
<dbReference type="PANTHER" id="PTHR42685">
    <property type="entry name" value="GERANYLGERANYL DIPHOSPHATE REDUCTASE"/>
    <property type="match status" value="1"/>
</dbReference>
<dbReference type="Gene3D" id="3.50.50.60">
    <property type="entry name" value="FAD/NAD(P)-binding domain"/>
    <property type="match status" value="1"/>
</dbReference>
<dbReference type="KEGG" id="mtp:Mthe_0714"/>
<gene>
    <name evidence="1" type="ordered locus">Mthe_0714</name>
</gene>
<protein>
    <submittedName>
        <fullName evidence="1">Geranylgeranyl reductase</fullName>
    </submittedName>
</protein>
<proteinExistence type="predicted"/>
<dbReference type="Pfam" id="PF05834">
    <property type="entry name" value="Lycopene_cycl"/>
    <property type="match status" value="1"/>
</dbReference>
<dbReference type="PRINTS" id="PR00420">
    <property type="entry name" value="RNGMNOXGNASE"/>
</dbReference>
<dbReference type="HOGENOM" id="CLU_024648_0_1_2"/>
<dbReference type="Proteomes" id="UP000000674">
    <property type="component" value="Chromosome"/>
</dbReference>
<name>A0B730_METTP</name>
<dbReference type="GO" id="GO:0016628">
    <property type="term" value="F:oxidoreductase activity, acting on the CH-CH group of donors, NAD or NADP as acceptor"/>
    <property type="evidence" value="ECO:0007669"/>
    <property type="project" value="InterPro"/>
</dbReference>